<reference evidence="3 4" key="1">
    <citation type="submission" date="2021-01" db="EMBL/GenBank/DDBJ databases">
        <title>WGS of actinomycetes isolated from Thailand.</title>
        <authorList>
            <person name="Thawai C."/>
        </authorList>
    </citation>
    <scope>NUCLEOTIDE SEQUENCE [LARGE SCALE GENOMIC DNA]</scope>
    <source>
        <strain evidence="3 4">CH5-8</strain>
    </source>
</reference>
<feature type="domain" description="AMP-dependent synthetase/ligase" evidence="2">
    <location>
        <begin position="10"/>
        <end position="353"/>
    </location>
</feature>
<dbReference type="Gene3D" id="3.40.50.12780">
    <property type="entry name" value="N-terminal domain of ligase-like"/>
    <property type="match status" value="1"/>
</dbReference>
<feature type="region of interest" description="Disordered" evidence="1">
    <location>
        <begin position="470"/>
        <end position="496"/>
    </location>
</feature>
<sequence>MAELLHDLLTEAAARRPAATAVRDADGAWTYAELDRAADACAAWLADRDVRPGDRVLARLGNSRPFVALLFGALRAGAVFVPVGTAMKRFHLARVMADAEPSLVVAEGADTGLLTELGTAPVHDLAELPDADAAHRGRVPVRADDLALLMYTSGSTSMPKAVMTPHRAAVFVTGAIAERLGYRAQDVVLNAIPFSFDYGLYQIFLTVAAGAELVVSRTDSHVGLMTLLHRHAVTVFPVVPSLAELVLRLAARDGRQASTVRLFTSTGAAFNRPVIDGLRAAFPGARIAPMYGTTECKRITVLEPDGDLDRPHSVGRALTGTQVLVLDDAGRPLPPGATGEIAVRGPHVMAGYWRAPGITGERFRTDPRTGTVTLHTGDYGRLDADGHLYVEGRRDDLFKRRGVRMSALEIEAAALDVPGVRAAALLPPADGADMVLYVAAGRPAAEVLALLAERLEPAKVPPVCHVRAELPLTPNGKTDKKALAAEPPAPAARSAA</sequence>
<gene>
    <name evidence="3" type="ORF">JK361_20065</name>
</gene>
<dbReference type="Proteomes" id="UP000621386">
    <property type="component" value="Unassembled WGS sequence"/>
</dbReference>
<dbReference type="InterPro" id="IPR042099">
    <property type="entry name" value="ANL_N_sf"/>
</dbReference>
<dbReference type="InterPro" id="IPR000873">
    <property type="entry name" value="AMP-dep_synth/lig_dom"/>
</dbReference>
<protein>
    <submittedName>
        <fullName evidence="3">AMP-binding protein</fullName>
    </submittedName>
</protein>
<dbReference type="InterPro" id="IPR020845">
    <property type="entry name" value="AMP-binding_CS"/>
</dbReference>
<dbReference type="SUPFAM" id="SSF56801">
    <property type="entry name" value="Acetyl-CoA synthetase-like"/>
    <property type="match status" value="1"/>
</dbReference>
<dbReference type="InterPro" id="IPR045851">
    <property type="entry name" value="AMP-bd_C_sf"/>
</dbReference>
<proteinExistence type="predicted"/>
<accession>A0ABS1P3E2</accession>
<dbReference type="RefSeq" id="WP_201820163.1">
    <property type="nucleotide sequence ID" value="NZ_JAERRH010000007.1"/>
</dbReference>
<dbReference type="PANTHER" id="PTHR45527:SF1">
    <property type="entry name" value="FATTY ACID SYNTHASE"/>
    <property type="match status" value="1"/>
</dbReference>
<evidence type="ECO:0000313" key="3">
    <source>
        <dbReference type="EMBL" id="MBL1106872.1"/>
    </source>
</evidence>
<organism evidence="3 4">
    <name type="scientific">Streptomyces musisoli</name>
    <dbReference type="NCBI Taxonomy" id="2802280"/>
    <lineage>
        <taxon>Bacteria</taxon>
        <taxon>Bacillati</taxon>
        <taxon>Actinomycetota</taxon>
        <taxon>Actinomycetes</taxon>
        <taxon>Kitasatosporales</taxon>
        <taxon>Streptomycetaceae</taxon>
        <taxon>Streptomyces</taxon>
    </lineage>
</organism>
<evidence type="ECO:0000313" key="4">
    <source>
        <dbReference type="Proteomes" id="UP000621386"/>
    </source>
</evidence>
<evidence type="ECO:0000259" key="2">
    <source>
        <dbReference type="Pfam" id="PF00501"/>
    </source>
</evidence>
<dbReference type="PROSITE" id="PS00455">
    <property type="entry name" value="AMP_BINDING"/>
    <property type="match status" value="1"/>
</dbReference>
<dbReference type="EMBL" id="JAERRH010000007">
    <property type="protein sequence ID" value="MBL1106872.1"/>
    <property type="molecule type" value="Genomic_DNA"/>
</dbReference>
<dbReference type="Pfam" id="PF00501">
    <property type="entry name" value="AMP-binding"/>
    <property type="match status" value="1"/>
</dbReference>
<evidence type="ECO:0000256" key="1">
    <source>
        <dbReference type="SAM" id="MobiDB-lite"/>
    </source>
</evidence>
<name>A0ABS1P3E2_9ACTN</name>
<dbReference type="PANTHER" id="PTHR45527">
    <property type="entry name" value="NONRIBOSOMAL PEPTIDE SYNTHETASE"/>
    <property type="match status" value="1"/>
</dbReference>
<comment type="caution">
    <text evidence="3">The sequence shown here is derived from an EMBL/GenBank/DDBJ whole genome shotgun (WGS) entry which is preliminary data.</text>
</comment>
<keyword evidence="4" id="KW-1185">Reference proteome</keyword>
<dbReference type="Gene3D" id="3.30.300.30">
    <property type="match status" value="1"/>
</dbReference>